<keyword evidence="5" id="KW-1185">Reference proteome</keyword>
<evidence type="ECO:0000256" key="2">
    <source>
        <dbReference type="ARBA" id="ARBA00005969"/>
    </source>
</evidence>
<evidence type="ECO:0000313" key="4">
    <source>
        <dbReference type="EMBL" id="VDP24724.1"/>
    </source>
</evidence>
<dbReference type="AlphaFoldDB" id="A0A183NRH4"/>
<gene>
    <name evidence="4" type="ORF">SMTD_LOCUS4710</name>
</gene>
<dbReference type="Pfam" id="PF03920">
    <property type="entry name" value="TLE_N"/>
    <property type="match status" value="1"/>
</dbReference>
<evidence type="ECO:0000313" key="5">
    <source>
        <dbReference type="Proteomes" id="UP000269396"/>
    </source>
</evidence>
<dbReference type="STRING" id="31246.A0A183NRH4"/>
<comment type="similarity">
    <text evidence="2">Belongs to the WD repeat Groucho/TLE family.</text>
</comment>
<dbReference type="InterPro" id="IPR005617">
    <property type="entry name" value="Groucho/TLE_N"/>
</dbReference>
<reference evidence="4 5" key="1">
    <citation type="submission" date="2018-11" db="EMBL/GenBank/DDBJ databases">
        <authorList>
            <consortium name="Pathogen Informatics"/>
        </authorList>
    </citation>
    <scope>NUCLEOTIDE SEQUENCE [LARGE SCALE GENOMIC DNA]</scope>
    <source>
        <strain>Denwood</strain>
        <strain evidence="5">Zambia</strain>
    </source>
</reference>
<evidence type="ECO:0000256" key="3">
    <source>
        <dbReference type="ARBA" id="ARBA00023242"/>
    </source>
</evidence>
<dbReference type="GO" id="GO:0005634">
    <property type="term" value="C:nucleus"/>
    <property type="evidence" value="ECO:0007669"/>
    <property type="project" value="UniProtKB-SubCell"/>
</dbReference>
<name>A0A183NRH4_9TREM</name>
<comment type="subcellular location">
    <subcellularLocation>
        <location evidence="1">Nucleus</location>
    </subcellularLocation>
</comment>
<protein>
    <submittedName>
        <fullName evidence="4">Uncharacterized protein</fullName>
    </submittedName>
</protein>
<dbReference type="GO" id="GO:0090090">
    <property type="term" value="P:negative regulation of canonical Wnt signaling pathway"/>
    <property type="evidence" value="ECO:0007669"/>
    <property type="project" value="TreeGrafter"/>
</dbReference>
<dbReference type="GO" id="GO:0005667">
    <property type="term" value="C:transcription regulator complex"/>
    <property type="evidence" value="ECO:0007669"/>
    <property type="project" value="TreeGrafter"/>
</dbReference>
<proteinExistence type="inferred from homology"/>
<dbReference type="EMBL" id="UZAL01026699">
    <property type="protein sequence ID" value="VDP24724.1"/>
    <property type="molecule type" value="Genomic_DNA"/>
</dbReference>
<organism evidence="4 5">
    <name type="scientific">Schistosoma mattheei</name>
    <dbReference type="NCBI Taxonomy" id="31246"/>
    <lineage>
        <taxon>Eukaryota</taxon>
        <taxon>Metazoa</taxon>
        <taxon>Spiralia</taxon>
        <taxon>Lophotrochozoa</taxon>
        <taxon>Platyhelminthes</taxon>
        <taxon>Trematoda</taxon>
        <taxon>Digenea</taxon>
        <taxon>Strigeidida</taxon>
        <taxon>Schistosomatoidea</taxon>
        <taxon>Schistosomatidae</taxon>
        <taxon>Schistosoma</taxon>
    </lineage>
</organism>
<dbReference type="GO" id="GO:0003714">
    <property type="term" value="F:transcription corepressor activity"/>
    <property type="evidence" value="ECO:0007669"/>
    <property type="project" value="TreeGrafter"/>
</dbReference>
<dbReference type="InterPro" id="IPR009146">
    <property type="entry name" value="Groucho_enhance"/>
</dbReference>
<dbReference type="PANTHER" id="PTHR10814">
    <property type="entry name" value="TRANSDUCIN-LIKE ENHANCER PROTEIN"/>
    <property type="match status" value="1"/>
</dbReference>
<accession>A0A183NRH4</accession>
<keyword evidence="3" id="KW-0539">Nucleus</keyword>
<dbReference type="Proteomes" id="UP000269396">
    <property type="component" value="Unassembled WGS sequence"/>
</dbReference>
<sequence>MYPSRISSSSQSNQHTKFSVPEACDKIKDELLGLQTQYHSLKCEFEKAVQEKSELQRHYLLYYEITYGLNVEMHKQMEIAKRLNAILVQVIPFLSQEVAAAVDRAKQVTLSELSSIIGPQMDESKGPKFLNGTVGSPFDQMDFFKVTCFYEFVITTVTLHITNF</sequence>
<evidence type="ECO:0000256" key="1">
    <source>
        <dbReference type="ARBA" id="ARBA00004123"/>
    </source>
</evidence>
<dbReference type="PANTHER" id="PTHR10814:SF21">
    <property type="entry name" value="PROTEIN GROUCHO"/>
    <property type="match status" value="1"/>
</dbReference>